<organism evidence="2 3">
    <name type="scientific">Reichenbachiella ulvae</name>
    <dbReference type="NCBI Taxonomy" id="2980104"/>
    <lineage>
        <taxon>Bacteria</taxon>
        <taxon>Pseudomonadati</taxon>
        <taxon>Bacteroidota</taxon>
        <taxon>Cytophagia</taxon>
        <taxon>Cytophagales</taxon>
        <taxon>Reichenbachiellaceae</taxon>
        <taxon>Reichenbachiella</taxon>
    </lineage>
</organism>
<gene>
    <name evidence="2" type="ORF">N7U62_14260</name>
</gene>
<feature type="signal peptide" evidence="1">
    <location>
        <begin position="1"/>
        <end position="20"/>
    </location>
</feature>
<proteinExistence type="predicted"/>
<feature type="chain" id="PRO_5045095521" evidence="1">
    <location>
        <begin position="21"/>
        <end position="121"/>
    </location>
</feature>
<name>A0ABT3CW39_9BACT</name>
<dbReference type="InterPro" id="IPR011467">
    <property type="entry name" value="DUF1573"/>
</dbReference>
<dbReference type="PANTHER" id="PTHR37833:SF1">
    <property type="entry name" value="SIGNAL PEPTIDE PROTEIN"/>
    <property type="match status" value="1"/>
</dbReference>
<evidence type="ECO:0000313" key="3">
    <source>
        <dbReference type="Proteomes" id="UP001300692"/>
    </source>
</evidence>
<dbReference type="PANTHER" id="PTHR37833">
    <property type="entry name" value="LIPOPROTEIN-RELATED"/>
    <property type="match status" value="1"/>
</dbReference>
<dbReference type="RefSeq" id="WP_264138660.1">
    <property type="nucleotide sequence ID" value="NZ_JAOYOD010000001.1"/>
</dbReference>
<comment type="caution">
    <text evidence="2">The sequence shown here is derived from an EMBL/GenBank/DDBJ whole genome shotgun (WGS) entry which is preliminary data.</text>
</comment>
<protein>
    <submittedName>
        <fullName evidence="2">DUF1573 domain-containing protein</fullName>
    </submittedName>
</protein>
<accession>A0ABT3CW39</accession>
<dbReference type="EMBL" id="JAOYOD010000001">
    <property type="protein sequence ID" value="MCV9387842.1"/>
    <property type="molecule type" value="Genomic_DNA"/>
</dbReference>
<evidence type="ECO:0000256" key="1">
    <source>
        <dbReference type="SAM" id="SignalP"/>
    </source>
</evidence>
<keyword evidence="3" id="KW-1185">Reference proteome</keyword>
<sequence length="121" mass="12984">MKNVMIALGLIVALSAFHFASNNFVWSKTIHDFGELKLNEPATAEFEFENSSEFPIIIVSAKGSCGCTIADYTKGEIQPGEKGSVSATYNAAKLGSFQKSVTVQPSIGEPIKLLIKGEVVE</sequence>
<dbReference type="Gene3D" id="2.60.40.10">
    <property type="entry name" value="Immunoglobulins"/>
    <property type="match status" value="1"/>
</dbReference>
<dbReference type="Proteomes" id="UP001300692">
    <property type="component" value="Unassembled WGS sequence"/>
</dbReference>
<dbReference type="InterPro" id="IPR013783">
    <property type="entry name" value="Ig-like_fold"/>
</dbReference>
<evidence type="ECO:0000313" key="2">
    <source>
        <dbReference type="EMBL" id="MCV9387842.1"/>
    </source>
</evidence>
<reference evidence="2 3" key="1">
    <citation type="submission" date="2022-10" db="EMBL/GenBank/DDBJ databases">
        <title>Comparative genomics and taxonomic characterization of three novel marine species of genus Reichenbachiella exhibiting antioxidant and polysaccharide degradation activities.</title>
        <authorList>
            <person name="Muhammad N."/>
            <person name="Lee Y.-J."/>
            <person name="Ko J."/>
            <person name="Kim S.-G."/>
        </authorList>
    </citation>
    <scope>NUCLEOTIDE SEQUENCE [LARGE SCALE GENOMIC DNA]</scope>
    <source>
        <strain evidence="2 3">ABR2-5</strain>
    </source>
</reference>
<keyword evidence="1" id="KW-0732">Signal</keyword>
<dbReference type="Pfam" id="PF07610">
    <property type="entry name" value="DUF1573"/>
    <property type="match status" value="1"/>
</dbReference>